<evidence type="ECO:0000256" key="8">
    <source>
        <dbReference type="HAMAP-Rule" id="MF_00222"/>
    </source>
</evidence>
<dbReference type="SUPFAM" id="SSF51735">
    <property type="entry name" value="NAD(P)-binding Rossmann-fold domains"/>
    <property type="match status" value="1"/>
</dbReference>
<comment type="similarity">
    <text evidence="8">Belongs to the shikimate dehydrogenase family.</text>
</comment>
<keyword evidence="3 8" id="KW-0028">Amino-acid biosynthesis</keyword>
<feature type="binding site" evidence="8">
    <location>
        <position position="221"/>
    </location>
    <ligand>
        <name>NADP(+)</name>
        <dbReference type="ChEBI" id="CHEBI:58349"/>
    </ligand>
</feature>
<sequence>MQRYAVIGNPVGHSRSPFIHRHFAAQTGIALEYERIQAAEDSFADTVRGFFAQGGRGLNVTVPFKEAAWRLAENHLSARARLAGAVNTLWMEDGQLHGCNTDGVGLVGDIRRLGVELRQRRVLLLGAGGAARGVLAPLLEAGCARLHVANRNPLRATELCTHMARELPRHAATLSAGALGALDARDGQWDAVINATSSSLGAAGLALPDGLYAPGALAYDMMYGALPTAFLQQARGQGAALLADGLGMLVGQAAASFAIWHGAEPGVDATLAALRQELHRAAASA</sequence>
<dbReference type="GO" id="GO:0050661">
    <property type="term" value="F:NADP binding"/>
    <property type="evidence" value="ECO:0007669"/>
    <property type="project" value="InterPro"/>
</dbReference>
<comment type="caution">
    <text evidence="8">Lacks conserved residue(s) required for the propagation of feature annotation.</text>
</comment>
<evidence type="ECO:0000256" key="1">
    <source>
        <dbReference type="ARBA" id="ARBA00004871"/>
    </source>
</evidence>
<comment type="subunit">
    <text evidence="8">Homodimer.</text>
</comment>
<dbReference type="Gene3D" id="3.40.50.720">
    <property type="entry name" value="NAD(P)-binding Rossmann-like Domain"/>
    <property type="match status" value="1"/>
</dbReference>
<dbReference type="InterPro" id="IPR036291">
    <property type="entry name" value="NAD(P)-bd_dom_sf"/>
</dbReference>
<dbReference type="InterPro" id="IPR041121">
    <property type="entry name" value="SDH_C"/>
</dbReference>
<proteinExistence type="inferred from homology"/>
<evidence type="ECO:0000256" key="7">
    <source>
        <dbReference type="ARBA" id="ARBA00049442"/>
    </source>
</evidence>
<dbReference type="HAMAP" id="MF_00222">
    <property type="entry name" value="Shikimate_DH_AroE"/>
    <property type="match status" value="1"/>
</dbReference>
<keyword evidence="13" id="KW-1185">Reference proteome</keyword>
<dbReference type="InterPro" id="IPR022893">
    <property type="entry name" value="Shikimate_DH_fam"/>
</dbReference>
<accession>A0A225MAX0</accession>
<gene>
    <name evidence="8" type="primary">aroE</name>
    <name evidence="12" type="ORF">CEY11_14530</name>
</gene>
<dbReference type="GO" id="GO:0009073">
    <property type="term" value="P:aromatic amino acid family biosynthetic process"/>
    <property type="evidence" value="ECO:0007669"/>
    <property type="project" value="UniProtKB-KW"/>
</dbReference>
<dbReference type="InterPro" id="IPR046346">
    <property type="entry name" value="Aminoacid_DH-like_N_sf"/>
</dbReference>
<dbReference type="Pfam" id="PF01488">
    <property type="entry name" value="Shikimate_DH"/>
    <property type="match status" value="1"/>
</dbReference>
<dbReference type="Gene3D" id="3.40.50.10860">
    <property type="entry name" value="Leucine Dehydrogenase, chain A, domain 1"/>
    <property type="match status" value="1"/>
</dbReference>
<dbReference type="AlphaFoldDB" id="A0A225MAX0"/>
<comment type="caution">
    <text evidence="12">The sequence shown here is derived from an EMBL/GenBank/DDBJ whole genome shotgun (WGS) entry which is preliminary data.</text>
</comment>
<evidence type="ECO:0000256" key="4">
    <source>
        <dbReference type="ARBA" id="ARBA00022857"/>
    </source>
</evidence>
<feature type="binding site" evidence="8">
    <location>
        <begin position="14"/>
        <end position="16"/>
    </location>
    <ligand>
        <name>shikimate</name>
        <dbReference type="ChEBI" id="CHEBI:36208"/>
    </ligand>
</feature>
<feature type="binding site" evidence="8">
    <location>
        <position position="87"/>
    </location>
    <ligand>
        <name>shikimate</name>
        <dbReference type="ChEBI" id="CHEBI:36208"/>
    </ligand>
</feature>
<comment type="function">
    <text evidence="8">Involved in the biosynthesis of the chorismate, which leads to the biosynthesis of aromatic amino acids. Catalyzes the reversible NADPH linked reduction of 3-dehydroshikimate (DHSA) to yield shikimate (SA).</text>
</comment>
<evidence type="ECO:0000256" key="2">
    <source>
        <dbReference type="ARBA" id="ARBA00012962"/>
    </source>
</evidence>
<evidence type="ECO:0000313" key="13">
    <source>
        <dbReference type="Proteomes" id="UP000214603"/>
    </source>
</evidence>
<reference evidence="13" key="1">
    <citation type="submission" date="2017-06" db="EMBL/GenBank/DDBJ databases">
        <title>Herbaspirillum phytohormonus sp. nov., isolated from the root nodule of Robinia pseudoacacia in lead-zinc mine.</title>
        <authorList>
            <person name="Fan M."/>
            <person name="Lin Y."/>
        </authorList>
    </citation>
    <scope>NUCLEOTIDE SEQUENCE [LARGE SCALE GENOMIC DNA]</scope>
    <source>
        <strain evidence="13">SC-089</strain>
    </source>
</reference>
<evidence type="ECO:0000259" key="11">
    <source>
        <dbReference type="Pfam" id="PF18317"/>
    </source>
</evidence>
<feature type="domain" description="Quinate/shikimate 5-dehydrogenase/glutamyl-tRNA reductase" evidence="9">
    <location>
        <begin position="116"/>
        <end position="198"/>
    </location>
</feature>
<feature type="domain" description="Shikimate dehydrogenase substrate binding N-terminal" evidence="10">
    <location>
        <begin position="6"/>
        <end position="89"/>
    </location>
</feature>
<keyword evidence="5 8" id="KW-0560">Oxidoreductase</keyword>
<evidence type="ECO:0000259" key="9">
    <source>
        <dbReference type="Pfam" id="PF01488"/>
    </source>
</evidence>
<feature type="active site" description="Proton acceptor" evidence="8">
    <location>
        <position position="65"/>
    </location>
</feature>
<feature type="binding site" evidence="8">
    <location>
        <position position="245"/>
    </location>
    <ligand>
        <name>NADP(+)</name>
        <dbReference type="ChEBI" id="CHEBI:58349"/>
    </ligand>
</feature>
<dbReference type="InterPro" id="IPR011342">
    <property type="entry name" value="Shikimate_DH"/>
</dbReference>
<comment type="pathway">
    <text evidence="1 8">Metabolic intermediate biosynthesis; chorismate biosynthesis; chorismate from D-erythrose 4-phosphate and phosphoenolpyruvate: step 4/7.</text>
</comment>
<dbReference type="GO" id="GO:0019632">
    <property type="term" value="P:shikimate metabolic process"/>
    <property type="evidence" value="ECO:0007669"/>
    <property type="project" value="InterPro"/>
</dbReference>
<dbReference type="InterPro" id="IPR006151">
    <property type="entry name" value="Shikm_DH/Glu-tRNA_Rdtase"/>
</dbReference>
<feature type="binding site" evidence="8">
    <location>
        <position position="223"/>
    </location>
    <ligand>
        <name>shikimate</name>
        <dbReference type="ChEBI" id="CHEBI:36208"/>
    </ligand>
</feature>
<dbReference type="GO" id="GO:0009423">
    <property type="term" value="P:chorismate biosynthetic process"/>
    <property type="evidence" value="ECO:0007669"/>
    <property type="project" value="UniProtKB-UniRule"/>
</dbReference>
<evidence type="ECO:0000256" key="6">
    <source>
        <dbReference type="ARBA" id="ARBA00023141"/>
    </source>
</evidence>
<dbReference type="InterPro" id="IPR013708">
    <property type="entry name" value="Shikimate_DH-bd_N"/>
</dbReference>
<dbReference type="Pfam" id="PF18317">
    <property type="entry name" value="SDH_C"/>
    <property type="match status" value="1"/>
</dbReference>
<dbReference type="CDD" id="cd01065">
    <property type="entry name" value="NAD_bind_Shikimate_DH"/>
    <property type="match status" value="1"/>
</dbReference>
<evidence type="ECO:0000259" key="10">
    <source>
        <dbReference type="Pfam" id="PF08501"/>
    </source>
</evidence>
<dbReference type="GO" id="GO:0004764">
    <property type="term" value="F:shikimate 3-dehydrogenase (NADP+) activity"/>
    <property type="evidence" value="ECO:0007669"/>
    <property type="project" value="UniProtKB-UniRule"/>
</dbReference>
<evidence type="ECO:0000256" key="3">
    <source>
        <dbReference type="ARBA" id="ARBA00022605"/>
    </source>
</evidence>
<keyword evidence="4 8" id="KW-0521">NADP</keyword>
<dbReference type="GO" id="GO:0008652">
    <property type="term" value="P:amino acid biosynthetic process"/>
    <property type="evidence" value="ECO:0007669"/>
    <property type="project" value="UniProtKB-KW"/>
</dbReference>
<dbReference type="Pfam" id="PF08501">
    <property type="entry name" value="Shikimate_dh_N"/>
    <property type="match status" value="1"/>
</dbReference>
<dbReference type="SUPFAM" id="SSF53223">
    <property type="entry name" value="Aminoacid dehydrogenase-like, N-terminal domain"/>
    <property type="match status" value="1"/>
</dbReference>
<dbReference type="NCBIfam" id="NF001310">
    <property type="entry name" value="PRK00258.1-2"/>
    <property type="match status" value="1"/>
</dbReference>
<feature type="domain" description="SDH C-terminal" evidence="11">
    <location>
        <begin position="245"/>
        <end position="275"/>
    </location>
</feature>
<name>A0A225MAX0_9BURK</name>
<feature type="binding site" evidence="8">
    <location>
        <position position="61"/>
    </location>
    <ligand>
        <name>shikimate</name>
        <dbReference type="ChEBI" id="CHEBI:36208"/>
    </ligand>
</feature>
<dbReference type="FunFam" id="3.40.50.10860:FF:000006">
    <property type="entry name" value="Shikimate dehydrogenase (NADP(+))"/>
    <property type="match status" value="1"/>
</dbReference>
<comment type="catalytic activity">
    <reaction evidence="7 8">
        <text>shikimate + NADP(+) = 3-dehydroshikimate + NADPH + H(+)</text>
        <dbReference type="Rhea" id="RHEA:17737"/>
        <dbReference type="ChEBI" id="CHEBI:15378"/>
        <dbReference type="ChEBI" id="CHEBI:16630"/>
        <dbReference type="ChEBI" id="CHEBI:36208"/>
        <dbReference type="ChEBI" id="CHEBI:57783"/>
        <dbReference type="ChEBI" id="CHEBI:58349"/>
        <dbReference type="EC" id="1.1.1.25"/>
    </reaction>
</comment>
<dbReference type="PANTHER" id="PTHR21089:SF1">
    <property type="entry name" value="BIFUNCTIONAL 3-DEHYDROQUINATE DEHYDRATASE_SHIKIMATE DEHYDROGENASE, CHLOROPLASTIC"/>
    <property type="match status" value="1"/>
</dbReference>
<dbReference type="PANTHER" id="PTHR21089">
    <property type="entry name" value="SHIKIMATE DEHYDROGENASE"/>
    <property type="match status" value="1"/>
</dbReference>
<evidence type="ECO:0000256" key="5">
    <source>
        <dbReference type="ARBA" id="ARBA00023002"/>
    </source>
</evidence>
<dbReference type="NCBIfam" id="TIGR00507">
    <property type="entry name" value="aroE"/>
    <property type="match status" value="1"/>
</dbReference>
<dbReference type="EC" id="1.1.1.25" evidence="2 8"/>
<feature type="binding site" evidence="8">
    <location>
        <begin position="126"/>
        <end position="130"/>
    </location>
    <ligand>
        <name>NADP(+)</name>
        <dbReference type="ChEBI" id="CHEBI:58349"/>
    </ligand>
</feature>
<feature type="binding site" evidence="8">
    <location>
        <position position="102"/>
    </location>
    <ligand>
        <name>shikimate</name>
        <dbReference type="ChEBI" id="CHEBI:36208"/>
    </ligand>
</feature>
<evidence type="ECO:0000313" key="12">
    <source>
        <dbReference type="EMBL" id="OWT58444.1"/>
    </source>
</evidence>
<dbReference type="UniPathway" id="UPA00053">
    <property type="reaction ID" value="UER00087"/>
</dbReference>
<feature type="binding site" evidence="8">
    <location>
        <position position="252"/>
    </location>
    <ligand>
        <name>shikimate</name>
        <dbReference type="ChEBI" id="CHEBI:36208"/>
    </ligand>
</feature>
<keyword evidence="6 8" id="KW-0057">Aromatic amino acid biosynthesis</keyword>
<protein>
    <recommendedName>
        <fullName evidence="2 8">Shikimate dehydrogenase (NADP(+))</fullName>
        <shortName evidence="8">SDH</shortName>
        <ecNumber evidence="2 8">1.1.1.25</ecNumber>
    </recommendedName>
</protein>
<dbReference type="OrthoDB" id="9776868at2"/>
<organism evidence="12 13">
    <name type="scientific">Candidimonas nitroreducens</name>
    <dbReference type="NCBI Taxonomy" id="683354"/>
    <lineage>
        <taxon>Bacteria</taxon>
        <taxon>Pseudomonadati</taxon>
        <taxon>Pseudomonadota</taxon>
        <taxon>Betaproteobacteria</taxon>
        <taxon>Burkholderiales</taxon>
        <taxon>Alcaligenaceae</taxon>
        <taxon>Candidimonas</taxon>
    </lineage>
</organism>
<dbReference type="GO" id="GO:0005829">
    <property type="term" value="C:cytosol"/>
    <property type="evidence" value="ECO:0007669"/>
    <property type="project" value="TreeGrafter"/>
</dbReference>
<dbReference type="Proteomes" id="UP000214603">
    <property type="component" value="Unassembled WGS sequence"/>
</dbReference>
<dbReference type="EMBL" id="NJIH01000008">
    <property type="protein sequence ID" value="OWT58444.1"/>
    <property type="molecule type" value="Genomic_DNA"/>
</dbReference>